<evidence type="ECO:0000256" key="1">
    <source>
        <dbReference type="SAM" id="MobiDB-lite"/>
    </source>
</evidence>
<accession>A0A8S5PNE7</accession>
<protein>
    <submittedName>
        <fullName evidence="2">Uncharacterized protein</fullName>
    </submittedName>
</protein>
<reference evidence="2" key="1">
    <citation type="journal article" date="2021" name="Proc. Natl. Acad. Sci. U.S.A.">
        <title>A Catalog of Tens of Thousands of Viruses from Human Metagenomes Reveals Hidden Associations with Chronic Diseases.</title>
        <authorList>
            <person name="Tisza M.J."/>
            <person name="Buck C.B."/>
        </authorList>
    </citation>
    <scope>NUCLEOTIDE SEQUENCE</scope>
    <source>
        <strain evidence="2">CtisV53</strain>
    </source>
</reference>
<feature type="region of interest" description="Disordered" evidence="1">
    <location>
        <begin position="187"/>
        <end position="206"/>
    </location>
</feature>
<proteinExistence type="predicted"/>
<name>A0A8S5PNE7_9CAUD</name>
<sequence>MFSNEGEVLTPDDINQDYINAMPAKANEALQQVASVGRPILRSWQVEVAQVDEAGETAEKLVLPAAEKAYKISLSHYLPRFRCIDRGQVLFDDGAVYDLAEDWRLEGDDVLVLPGVPVGTYTIWYQAYPQTVTRETPDSEEIDLAPEAVVLLPLYMAAELYKEDELAMATILRNEYEDGLEKLRQSYEDGGSGLTSGARRNTTGWW</sequence>
<dbReference type="EMBL" id="BK015461">
    <property type="protein sequence ID" value="DAE08045.1"/>
    <property type="molecule type" value="Genomic_DNA"/>
</dbReference>
<evidence type="ECO:0000313" key="2">
    <source>
        <dbReference type="EMBL" id="DAE08045.1"/>
    </source>
</evidence>
<organism evidence="2">
    <name type="scientific">Myoviridae sp. ctisV53</name>
    <dbReference type="NCBI Taxonomy" id="2825156"/>
    <lineage>
        <taxon>Viruses</taxon>
        <taxon>Duplodnaviria</taxon>
        <taxon>Heunggongvirae</taxon>
        <taxon>Uroviricota</taxon>
        <taxon>Caudoviricetes</taxon>
    </lineage>
</organism>